<keyword evidence="4" id="KW-0547">Nucleotide-binding</keyword>
<gene>
    <name evidence="8" type="ORF">A2886_01395</name>
</gene>
<keyword evidence="6" id="KW-0067">ATP-binding</keyword>
<dbReference type="GO" id="GO:0005524">
    <property type="term" value="F:ATP binding"/>
    <property type="evidence" value="ECO:0007669"/>
    <property type="project" value="UniProtKB-KW"/>
</dbReference>
<accession>A0A1F4USF1</accession>
<dbReference type="SUPFAM" id="SSF53748">
    <property type="entry name" value="Phosphoglycerate kinase"/>
    <property type="match status" value="1"/>
</dbReference>
<reference evidence="8 9" key="1">
    <citation type="journal article" date="2016" name="Nat. Commun.">
        <title>Thousands of microbial genomes shed light on interconnected biogeochemical processes in an aquifer system.</title>
        <authorList>
            <person name="Anantharaman K."/>
            <person name="Brown C.T."/>
            <person name="Hug L.A."/>
            <person name="Sharon I."/>
            <person name="Castelle C.J."/>
            <person name="Probst A.J."/>
            <person name="Thomas B.C."/>
            <person name="Singh A."/>
            <person name="Wilkins M.J."/>
            <person name="Karaoz U."/>
            <person name="Brodie E.L."/>
            <person name="Williams K.H."/>
            <person name="Hubbard S.S."/>
            <person name="Banfield J.F."/>
        </authorList>
    </citation>
    <scope>NUCLEOTIDE SEQUENCE [LARGE SCALE GENOMIC DNA]</scope>
</reference>
<organism evidence="8 9">
    <name type="scientific">candidate division WWE3 bacterium RIFCSPHIGHO2_01_FULL_42_13</name>
    <dbReference type="NCBI Taxonomy" id="1802617"/>
    <lineage>
        <taxon>Bacteria</taxon>
        <taxon>Katanobacteria</taxon>
    </lineage>
</organism>
<evidence type="ECO:0000256" key="5">
    <source>
        <dbReference type="ARBA" id="ARBA00022777"/>
    </source>
</evidence>
<dbReference type="InterPro" id="IPR001576">
    <property type="entry name" value="Phosphoglycerate_kinase"/>
</dbReference>
<keyword evidence="3 7" id="KW-0808">Transferase</keyword>
<evidence type="ECO:0000256" key="4">
    <source>
        <dbReference type="ARBA" id="ARBA00022741"/>
    </source>
</evidence>
<dbReference type="GO" id="GO:0004618">
    <property type="term" value="F:phosphoglycerate kinase activity"/>
    <property type="evidence" value="ECO:0007669"/>
    <property type="project" value="UniProtKB-EC"/>
</dbReference>
<dbReference type="EC" id="2.7.2.3" evidence="2 7"/>
<dbReference type="AlphaFoldDB" id="A0A1F4USF1"/>
<comment type="caution">
    <text evidence="8">The sequence shown here is derived from an EMBL/GenBank/DDBJ whole genome shotgun (WGS) entry which is preliminary data.</text>
</comment>
<dbReference type="GO" id="GO:0043531">
    <property type="term" value="F:ADP binding"/>
    <property type="evidence" value="ECO:0007669"/>
    <property type="project" value="TreeGrafter"/>
</dbReference>
<dbReference type="PRINTS" id="PR00477">
    <property type="entry name" value="PHGLYCKINASE"/>
</dbReference>
<evidence type="ECO:0000256" key="3">
    <source>
        <dbReference type="ARBA" id="ARBA00022679"/>
    </source>
</evidence>
<keyword evidence="5 7" id="KW-0418">Kinase</keyword>
<dbReference type="InterPro" id="IPR015824">
    <property type="entry name" value="Phosphoglycerate_kinase_N"/>
</dbReference>
<name>A0A1F4USF1_UNCKA</name>
<dbReference type="PANTHER" id="PTHR11406">
    <property type="entry name" value="PHOSPHOGLYCERATE KINASE"/>
    <property type="match status" value="1"/>
</dbReference>
<evidence type="ECO:0000256" key="6">
    <source>
        <dbReference type="ARBA" id="ARBA00022840"/>
    </source>
</evidence>
<dbReference type="Pfam" id="PF00162">
    <property type="entry name" value="PGK"/>
    <property type="match status" value="3"/>
</dbReference>
<dbReference type="Gene3D" id="3.40.50.1260">
    <property type="entry name" value="Phosphoglycerate kinase, N-terminal domain"/>
    <property type="match status" value="4"/>
</dbReference>
<dbReference type="STRING" id="1802617.A2886_01395"/>
<comment type="catalytic activity">
    <reaction evidence="1 7">
        <text>(2R)-3-phosphoglycerate + ATP = (2R)-3-phospho-glyceroyl phosphate + ADP</text>
        <dbReference type="Rhea" id="RHEA:14801"/>
        <dbReference type="ChEBI" id="CHEBI:30616"/>
        <dbReference type="ChEBI" id="CHEBI:57604"/>
        <dbReference type="ChEBI" id="CHEBI:58272"/>
        <dbReference type="ChEBI" id="CHEBI:456216"/>
        <dbReference type="EC" id="2.7.2.3"/>
    </reaction>
</comment>
<protein>
    <recommendedName>
        <fullName evidence="2 7">Phosphoglycerate kinase</fullName>
        <ecNumber evidence="2 7">2.7.2.3</ecNumber>
    </recommendedName>
</protein>
<evidence type="ECO:0000313" key="8">
    <source>
        <dbReference type="EMBL" id="OGC47895.1"/>
    </source>
</evidence>
<comment type="similarity">
    <text evidence="7">Belongs to the phosphoglycerate kinase family.</text>
</comment>
<evidence type="ECO:0000313" key="9">
    <source>
        <dbReference type="Proteomes" id="UP000176608"/>
    </source>
</evidence>
<sequence length="300" mass="32973">MKNGEINETYRLEADIPTLKLIIDRGGIPIIAGHMGRPGGKYVEEFSTKQLKPFFDKELGAGNYELLENLRFDPREEENSAEFAKELIQKTGAQIYVNESFTTAHRAHTSTTQLPKLLPAYAGLRLLEEVRVLGGLLKNPKRPLVMIAGGAKLATKKPVIKKLLTIADEVLVGGRIGMEWNEEKPANLHVPVDYVDDFDIGKETINQFAEIVSTAKTIIWAGPMGKYEDEKYIVGTELLAEEVIASDAYTVVGGGDIIAALRDLELLDLFGYVSVGGGAMLDFLERGNLPALEVLGYNPK</sequence>
<dbReference type="GO" id="GO:0005829">
    <property type="term" value="C:cytosol"/>
    <property type="evidence" value="ECO:0007669"/>
    <property type="project" value="TreeGrafter"/>
</dbReference>
<dbReference type="EMBL" id="MEVA01000001">
    <property type="protein sequence ID" value="OGC47895.1"/>
    <property type="molecule type" value="Genomic_DNA"/>
</dbReference>
<dbReference type="PANTHER" id="PTHR11406:SF23">
    <property type="entry name" value="PHOSPHOGLYCERATE KINASE 1, CHLOROPLASTIC-RELATED"/>
    <property type="match status" value="1"/>
</dbReference>
<dbReference type="Proteomes" id="UP000176608">
    <property type="component" value="Unassembled WGS sequence"/>
</dbReference>
<evidence type="ECO:0000256" key="1">
    <source>
        <dbReference type="ARBA" id="ARBA00000642"/>
    </source>
</evidence>
<evidence type="ECO:0000256" key="2">
    <source>
        <dbReference type="ARBA" id="ARBA00013061"/>
    </source>
</evidence>
<dbReference type="InterPro" id="IPR036043">
    <property type="entry name" value="Phosphoglycerate_kinase_sf"/>
</dbReference>
<dbReference type="GO" id="GO:0006094">
    <property type="term" value="P:gluconeogenesis"/>
    <property type="evidence" value="ECO:0007669"/>
    <property type="project" value="TreeGrafter"/>
</dbReference>
<evidence type="ECO:0000256" key="7">
    <source>
        <dbReference type="RuleBase" id="RU000532"/>
    </source>
</evidence>
<proteinExistence type="inferred from homology"/>
<dbReference type="GO" id="GO:0006096">
    <property type="term" value="P:glycolytic process"/>
    <property type="evidence" value="ECO:0007669"/>
    <property type="project" value="InterPro"/>
</dbReference>